<dbReference type="NCBIfam" id="TIGR00318">
    <property type="entry name" value="cyaB"/>
    <property type="match status" value="1"/>
</dbReference>
<dbReference type="CDD" id="cd07890">
    <property type="entry name" value="CYTH-like_AC_IV-like"/>
    <property type="match status" value="1"/>
</dbReference>
<dbReference type="AlphaFoldDB" id="X0Y945"/>
<reference evidence="2" key="1">
    <citation type="journal article" date="2014" name="Front. Microbiol.">
        <title>High frequency of phylogenetically diverse reductive dehalogenase-homologous genes in deep subseafloor sedimentary metagenomes.</title>
        <authorList>
            <person name="Kawai M."/>
            <person name="Futagami T."/>
            <person name="Toyoda A."/>
            <person name="Takaki Y."/>
            <person name="Nishi S."/>
            <person name="Hori S."/>
            <person name="Arai W."/>
            <person name="Tsubouchi T."/>
            <person name="Morono Y."/>
            <person name="Uchiyama I."/>
            <person name="Ito T."/>
            <person name="Fujiyama A."/>
            <person name="Inagaki F."/>
            <person name="Takami H."/>
        </authorList>
    </citation>
    <scope>NUCLEOTIDE SEQUENCE</scope>
    <source>
        <strain evidence="2">Expedition CK06-06</strain>
    </source>
</reference>
<dbReference type="InterPro" id="IPR033469">
    <property type="entry name" value="CYTH-like_dom_sf"/>
</dbReference>
<organism evidence="2">
    <name type="scientific">marine sediment metagenome</name>
    <dbReference type="NCBI Taxonomy" id="412755"/>
    <lineage>
        <taxon>unclassified sequences</taxon>
        <taxon>metagenomes</taxon>
        <taxon>ecological metagenomes</taxon>
    </lineage>
</organism>
<feature type="domain" description="CYTH" evidence="1">
    <location>
        <begin position="2"/>
        <end position="154"/>
    </location>
</feature>
<dbReference type="PANTHER" id="PTHR21028:SF2">
    <property type="entry name" value="CYTH DOMAIN-CONTAINING PROTEIN"/>
    <property type="match status" value="1"/>
</dbReference>
<name>X0Y945_9ZZZZ</name>
<dbReference type="PROSITE" id="PS51707">
    <property type="entry name" value="CYTH"/>
    <property type="match status" value="1"/>
</dbReference>
<dbReference type="EMBL" id="BARS01052233">
    <property type="protein sequence ID" value="GAG52325.1"/>
    <property type="molecule type" value="Genomic_DNA"/>
</dbReference>
<dbReference type="InterPro" id="IPR023577">
    <property type="entry name" value="CYTH_domain"/>
</dbReference>
<feature type="non-terminal residue" evidence="2">
    <location>
        <position position="154"/>
    </location>
</feature>
<dbReference type="SUPFAM" id="SSF55154">
    <property type="entry name" value="CYTH-like phosphatases"/>
    <property type="match status" value="1"/>
</dbReference>
<evidence type="ECO:0000313" key="2">
    <source>
        <dbReference type="EMBL" id="GAG52325.1"/>
    </source>
</evidence>
<protein>
    <recommendedName>
        <fullName evidence="1">CYTH domain-containing protein</fullName>
    </recommendedName>
</protein>
<accession>X0Y945</accession>
<comment type="caution">
    <text evidence="2">The sequence shown here is derived from an EMBL/GenBank/DDBJ whole genome shotgun (WGS) entry which is preliminary data.</text>
</comment>
<sequence>MCTEIEAKLKVDSLQEIEDKLAELGAEFLEEQLQKDYYFDDASASLTKTDRCLRLRRQLVNDSERFFLTYKGAKEKSSFKRRQEIEIEIADANATRKLLLALGYQEILSFEKKRRVWRLGECSVGLDELPLLGSFVEIEGMDDEKIISVQRDLG</sequence>
<proteinExistence type="predicted"/>
<dbReference type="InterPro" id="IPR008173">
    <property type="entry name" value="Adenylyl_cyclase_CyaB"/>
</dbReference>
<evidence type="ECO:0000259" key="1">
    <source>
        <dbReference type="PROSITE" id="PS51707"/>
    </source>
</evidence>
<dbReference type="PANTHER" id="PTHR21028">
    <property type="entry name" value="SI:CH211-156B7.4"/>
    <property type="match status" value="1"/>
</dbReference>
<dbReference type="Pfam" id="PF01928">
    <property type="entry name" value="CYTH"/>
    <property type="match status" value="1"/>
</dbReference>
<gene>
    <name evidence="2" type="ORF">S01H1_77686</name>
</gene>
<dbReference type="Gene3D" id="2.40.320.10">
    <property type="entry name" value="Hypothetical Protein Pfu-838710-001"/>
    <property type="match status" value="1"/>
</dbReference>